<sequence>MKRVLAVMAAFISVTWLGCGAPLPEDAAQEPSSTEEVSQAPRELTTCSAGYVACSDMVGRGCMVENPCCDGEYVTWCACVNRRYSC</sequence>
<dbReference type="EMBL" id="CP071091">
    <property type="protein sequence ID" value="QSQ16864.1"/>
    <property type="molecule type" value="Genomic_DNA"/>
</dbReference>
<proteinExistence type="predicted"/>
<reference evidence="2 3" key="1">
    <citation type="submission" date="2021-02" db="EMBL/GenBank/DDBJ databases">
        <title>De Novo genome assembly of isolated myxobacteria.</title>
        <authorList>
            <person name="Stevens D.C."/>
        </authorList>
    </citation>
    <scope>NUCLEOTIDE SEQUENCE [LARGE SCALE GENOMIC DNA]</scope>
    <source>
        <strain evidence="2 3">SCHIC003</strain>
    </source>
</reference>
<dbReference type="RefSeq" id="WP_206718500.1">
    <property type="nucleotide sequence ID" value="NZ_CP071091.1"/>
</dbReference>
<evidence type="ECO:0000313" key="2">
    <source>
        <dbReference type="EMBL" id="QSQ16864.1"/>
    </source>
</evidence>
<feature type="region of interest" description="Disordered" evidence="1">
    <location>
        <begin position="22"/>
        <end position="42"/>
    </location>
</feature>
<evidence type="ECO:0000256" key="1">
    <source>
        <dbReference type="SAM" id="MobiDB-lite"/>
    </source>
</evidence>
<accession>A0ABX7NH73</accession>
<dbReference type="Proteomes" id="UP000663090">
    <property type="component" value="Chromosome"/>
</dbReference>
<evidence type="ECO:0000313" key="3">
    <source>
        <dbReference type="Proteomes" id="UP000663090"/>
    </source>
</evidence>
<keyword evidence="3" id="KW-1185">Reference proteome</keyword>
<gene>
    <name evidence="2" type="ORF">JY572_12785</name>
</gene>
<organism evidence="2 3">
    <name type="scientific">Myxococcus landrumensis</name>
    <dbReference type="NCBI Taxonomy" id="2813577"/>
    <lineage>
        <taxon>Bacteria</taxon>
        <taxon>Pseudomonadati</taxon>
        <taxon>Myxococcota</taxon>
        <taxon>Myxococcia</taxon>
        <taxon>Myxococcales</taxon>
        <taxon>Cystobacterineae</taxon>
        <taxon>Myxococcaceae</taxon>
        <taxon>Myxococcus</taxon>
    </lineage>
</organism>
<protein>
    <recommendedName>
        <fullName evidence="4">Lipoprotein</fullName>
    </recommendedName>
</protein>
<evidence type="ECO:0008006" key="4">
    <source>
        <dbReference type="Google" id="ProtNLM"/>
    </source>
</evidence>
<name>A0ABX7NH73_9BACT</name>
<dbReference type="PROSITE" id="PS51257">
    <property type="entry name" value="PROKAR_LIPOPROTEIN"/>
    <property type="match status" value="1"/>
</dbReference>